<proteinExistence type="predicted"/>
<protein>
    <recommendedName>
        <fullName evidence="3">DUF4127 family protein</fullName>
    </recommendedName>
</protein>
<accession>A0A916K402</accession>
<dbReference type="EMBL" id="CAJVAS010000010">
    <property type="protein sequence ID" value="CAG7626404.1"/>
    <property type="molecule type" value="Genomic_DNA"/>
</dbReference>
<dbReference type="Proteomes" id="UP000693672">
    <property type="component" value="Unassembled WGS sequence"/>
</dbReference>
<evidence type="ECO:0000313" key="1">
    <source>
        <dbReference type="EMBL" id="CAG7626404.1"/>
    </source>
</evidence>
<dbReference type="InterPro" id="IPR025394">
    <property type="entry name" value="DUF4127"/>
</dbReference>
<dbReference type="AlphaFoldDB" id="A0A916K402"/>
<dbReference type="Pfam" id="PF13552">
    <property type="entry name" value="DUF4127"/>
    <property type="match status" value="1"/>
</dbReference>
<name>A0A916K402_9BACL</name>
<reference evidence="1" key="1">
    <citation type="submission" date="2021-06" db="EMBL/GenBank/DDBJ databases">
        <authorList>
            <person name="Criscuolo A."/>
        </authorList>
    </citation>
    <scope>NUCLEOTIDE SEQUENCE</scope>
    <source>
        <strain evidence="1">CIP111600</strain>
    </source>
</reference>
<organism evidence="1 2">
    <name type="scientific">Paenibacillus solanacearum</name>
    <dbReference type="NCBI Taxonomy" id="2048548"/>
    <lineage>
        <taxon>Bacteria</taxon>
        <taxon>Bacillati</taxon>
        <taxon>Bacillota</taxon>
        <taxon>Bacilli</taxon>
        <taxon>Bacillales</taxon>
        <taxon>Paenibacillaceae</taxon>
        <taxon>Paenibacillus</taxon>
    </lineage>
</organism>
<sequence>MRRKIVYVPLDERPCNDAFPALLAEGTDIHLVRPEAGLLGLKKRPAPVDGLWQWLLHEAADADGVILSLDMLLYGGIIPSRLHTQSAEACAERLEGLKRLKARNPRLTVFAFQLIMRCPRYSSSDEEPDYYEHWGKDIFRTGYIRHKLDAGVASEEERAELVEIGKRLPQPYLDDYLRRRAVNREVNRRALSFVLDGTIDFMIVPQDDSAPYGWTAIDQQMVRSRIQELNVELRAYMYPGADEAGCTLLARMANLLHRRVPAVYPRFSSLQGPFVTPLYEDRLLYESLKYHILAAGGMLAESAVDADLVLLVNTPGQTMAEAEVQSAPNPGYHVQRNIVELAEYAHYALDRLGKPCAVADVAYANGADLQLVKLLRQKGLLFRLAGYAGWNTSSNTMGTVLAQSMLCLIYGHTARHNDFLALRYTEDAGYCAYVRSKVTEGAVKELGLSYFGVDGTRGRVASIVAAELSHFVREHVDDGRHRVVIEDCWLPWNRMFEVGLTVRLDTLPPLPPDRQAQGTG</sequence>
<gene>
    <name evidence="1" type="ORF">PAESOLCIP111_02826</name>
</gene>
<comment type="caution">
    <text evidence="1">The sequence shown here is derived from an EMBL/GenBank/DDBJ whole genome shotgun (WGS) entry which is preliminary data.</text>
</comment>
<keyword evidence="2" id="KW-1185">Reference proteome</keyword>
<evidence type="ECO:0008006" key="3">
    <source>
        <dbReference type="Google" id="ProtNLM"/>
    </source>
</evidence>
<evidence type="ECO:0000313" key="2">
    <source>
        <dbReference type="Proteomes" id="UP000693672"/>
    </source>
</evidence>
<dbReference type="RefSeq" id="WP_218092582.1">
    <property type="nucleotide sequence ID" value="NZ_CAJVAS010000010.1"/>
</dbReference>